<dbReference type="AlphaFoldDB" id="A0AAE3QPH9"/>
<feature type="transmembrane region" description="Helical" evidence="1">
    <location>
        <begin position="172"/>
        <end position="188"/>
    </location>
</feature>
<feature type="transmembrane region" description="Helical" evidence="1">
    <location>
        <begin position="449"/>
        <end position="472"/>
    </location>
</feature>
<name>A0AAE3QPH9_9BACT</name>
<organism evidence="2 3">
    <name type="scientific">Xanthocytophaga flava</name>
    <dbReference type="NCBI Taxonomy" id="3048013"/>
    <lineage>
        <taxon>Bacteria</taxon>
        <taxon>Pseudomonadati</taxon>
        <taxon>Bacteroidota</taxon>
        <taxon>Cytophagia</taxon>
        <taxon>Cytophagales</taxon>
        <taxon>Rhodocytophagaceae</taxon>
        <taxon>Xanthocytophaga</taxon>
    </lineage>
</organism>
<dbReference type="Proteomes" id="UP001241110">
    <property type="component" value="Unassembled WGS sequence"/>
</dbReference>
<proteinExistence type="predicted"/>
<sequence>MKTNNLLQKAIPHVLAIVAFLIITFVYFSPILDGKTISQHDIVQAKGAGHEASLYREKTGHYPMWTNSMFGGMPTYLIAADYPNSWTTKVGRFFANLLPEPANYVFLYLIGFYILLAALGFDAWIGVLGAIGFAFCSYNLINIEAGHASKVIAMGFLPPILGGVILAYRGRYWIGGALVGLFLGMHIYGNHVQITFYMFLTIGFYVLMELIVAIREKRIKPFLIASVVLGVAVVLAVGSHASRLMTTSEYSKESIRGKSELTPKPATGDDKGVNADGLDYDYAFRWSYGKMETFTLLIPDFYGGGTMSKSIGKSSAMYNALMEKGASDAQAKQIVAQLSGALYWGDQPTTGGPTYAGAVILFLFVLGMFIIPNRIKWWILGCAVFMTMLAWGKNFFLNDILFTYVPLFDKFRAVTMTLALTQVFLVLGAAMAVQELIRGDYSWTKLQRPLIWSFGLTGGIALLFALLGGAFFDFRSDIVDSQLAQGYGDWIIRPIRDDRASILRGDAFRSFLFIVVAAGVIIAFLFKRLSPSLMVLVLGAVVLTDMFAVDKRYVNNDDFTVDRRDQQRAFIKPTPADEQILRDTTQYRVFNYAASPFQDATTSYFHHSVGGYHGAKMRRYSDVIDSVLAKGSIKGLNMLNTKYVIVPDQKTGQIFVQQNPEALGNAWFVKEYKIVPNADEEIKAIETFEPKTTAIIDKRFEKDLNGLTIQFDSTATIKLTSYSPDHLVYESNAQTPQLAVFSEIYYANKDYWQATIDDKPVPHFRVNYILRGMVVPAGKHKIAFTFISTTYQQGEHIALFSSIALFAFVGAAIFLSAKQKNKA</sequence>
<dbReference type="InterPro" id="IPR018580">
    <property type="entry name" value="Uncharacterised_YfhO"/>
</dbReference>
<gene>
    <name evidence="2" type="ORF">QNI16_09650</name>
</gene>
<keyword evidence="1" id="KW-0812">Transmembrane</keyword>
<feature type="transmembrane region" description="Helical" evidence="1">
    <location>
        <begin position="416"/>
        <end position="437"/>
    </location>
</feature>
<feature type="transmembrane region" description="Helical" evidence="1">
    <location>
        <begin position="378"/>
        <end position="396"/>
    </location>
</feature>
<dbReference type="PANTHER" id="PTHR38454">
    <property type="entry name" value="INTEGRAL MEMBRANE PROTEIN-RELATED"/>
    <property type="match status" value="1"/>
</dbReference>
<feature type="transmembrane region" description="Helical" evidence="1">
    <location>
        <begin position="533"/>
        <end position="549"/>
    </location>
</feature>
<accession>A0AAE3QPH9</accession>
<dbReference type="EMBL" id="JASJOS010000004">
    <property type="protein sequence ID" value="MDJ1480746.1"/>
    <property type="molecule type" value="Genomic_DNA"/>
</dbReference>
<feature type="transmembrane region" description="Helical" evidence="1">
    <location>
        <begin position="352"/>
        <end position="371"/>
    </location>
</feature>
<feature type="transmembrane region" description="Helical" evidence="1">
    <location>
        <begin position="147"/>
        <end position="167"/>
    </location>
</feature>
<evidence type="ECO:0008006" key="4">
    <source>
        <dbReference type="Google" id="ProtNLM"/>
    </source>
</evidence>
<dbReference type="PANTHER" id="PTHR38454:SF1">
    <property type="entry name" value="INTEGRAL MEMBRANE PROTEIN"/>
    <property type="match status" value="1"/>
</dbReference>
<reference evidence="2" key="1">
    <citation type="submission" date="2023-05" db="EMBL/GenBank/DDBJ databases">
        <authorList>
            <person name="Zhang X."/>
        </authorList>
    </citation>
    <scope>NUCLEOTIDE SEQUENCE</scope>
    <source>
        <strain evidence="2">YF14B1</strain>
    </source>
</reference>
<protein>
    <recommendedName>
        <fullName evidence="4">YfhO family protein</fullName>
    </recommendedName>
</protein>
<dbReference type="RefSeq" id="WP_313977669.1">
    <property type="nucleotide sequence ID" value="NZ_JASJOS010000004.1"/>
</dbReference>
<feature type="transmembrane region" description="Helical" evidence="1">
    <location>
        <begin position="507"/>
        <end position="526"/>
    </location>
</feature>
<feature type="transmembrane region" description="Helical" evidence="1">
    <location>
        <begin position="105"/>
        <end position="135"/>
    </location>
</feature>
<keyword evidence="1" id="KW-0472">Membrane</keyword>
<evidence type="ECO:0000313" key="2">
    <source>
        <dbReference type="EMBL" id="MDJ1480746.1"/>
    </source>
</evidence>
<keyword evidence="1" id="KW-1133">Transmembrane helix</keyword>
<feature type="transmembrane region" description="Helical" evidence="1">
    <location>
        <begin position="797"/>
        <end position="817"/>
    </location>
</feature>
<feature type="transmembrane region" description="Helical" evidence="1">
    <location>
        <begin position="194"/>
        <end position="214"/>
    </location>
</feature>
<feature type="transmembrane region" description="Helical" evidence="1">
    <location>
        <begin position="6"/>
        <end position="28"/>
    </location>
</feature>
<feature type="transmembrane region" description="Helical" evidence="1">
    <location>
        <begin position="221"/>
        <end position="241"/>
    </location>
</feature>
<evidence type="ECO:0000313" key="3">
    <source>
        <dbReference type="Proteomes" id="UP001241110"/>
    </source>
</evidence>
<comment type="caution">
    <text evidence="2">The sequence shown here is derived from an EMBL/GenBank/DDBJ whole genome shotgun (WGS) entry which is preliminary data.</text>
</comment>
<evidence type="ECO:0000256" key="1">
    <source>
        <dbReference type="SAM" id="Phobius"/>
    </source>
</evidence>